<name>A0A370XDE7_9GAMM</name>
<proteinExistence type="predicted"/>
<feature type="transmembrane region" description="Helical" evidence="1">
    <location>
        <begin position="89"/>
        <end position="107"/>
    </location>
</feature>
<evidence type="ECO:0000256" key="1">
    <source>
        <dbReference type="SAM" id="Phobius"/>
    </source>
</evidence>
<dbReference type="EMBL" id="QRBF01000001">
    <property type="protein sequence ID" value="RDS86322.1"/>
    <property type="molecule type" value="Genomic_DNA"/>
</dbReference>
<accession>A0A370XDE7</accession>
<dbReference type="OrthoDB" id="871774at2"/>
<sequence>MTLARMDQMTREAVGFALWLAGVILNMAAFVWLGFQVLKWLHDGYWTNQPTVMSWMRDFCPGACSFVNNPHSWYGVARVMHLLYQMPSGLALSLIGVGCAVVSVSVADHRIDAFHVTKLPSAATF</sequence>
<protein>
    <submittedName>
        <fullName evidence="2">Uncharacterized protein</fullName>
    </submittedName>
</protein>
<dbReference type="Proteomes" id="UP000255334">
    <property type="component" value="Unassembled WGS sequence"/>
</dbReference>
<comment type="caution">
    <text evidence="2">The sequence shown here is derived from an EMBL/GenBank/DDBJ whole genome shotgun (WGS) entry which is preliminary data.</text>
</comment>
<keyword evidence="1" id="KW-0472">Membrane</keyword>
<dbReference type="AlphaFoldDB" id="A0A370XDE7"/>
<keyword evidence="1" id="KW-1133">Transmembrane helix</keyword>
<reference evidence="2 3" key="1">
    <citation type="submission" date="2018-07" db="EMBL/GenBank/DDBJ databases">
        <title>Dyella monticola sp. nov. and Dyella psychrodurans sp. nov. isolated from monsoon evergreen broad-leaved forest soil of Dinghu Mountain, China.</title>
        <authorList>
            <person name="Gao Z."/>
            <person name="Qiu L."/>
        </authorList>
    </citation>
    <scope>NUCLEOTIDE SEQUENCE [LARGE SCALE GENOMIC DNA]</scope>
    <source>
        <strain evidence="2 3">4MSK11</strain>
    </source>
</reference>
<keyword evidence="1" id="KW-0812">Transmembrane</keyword>
<feature type="transmembrane region" description="Helical" evidence="1">
    <location>
        <begin position="12"/>
        <end position="35"/>
    </location>
</feature>
<keyword evidence="3" id="KW-1185">Reference proteome</keyword>
<evidence type="ECO:0000313" key="3">
    <source>
        <dbReference type="Proteomes" id="UP000255334"/>
    </source>
</evidence>
<dbReference type="RefSeq" id="WP_115476577.1">
    <property type="nucleotide sequence ID" value="NZ_QRBF01000001.1"/>
</dbReference>
<gene>
    <name evidence="2" type="ORF">DWU99_03415</name>
</gene>
<evidence type="ECO:0000313" key="2">
    <source>
        <dbReference type="EMBL" id="RDS86322.1"/>
    </source>
</evidence>
<organism evidence="2 3">
    <name type="scientific">Dyella psychrodurans</name>
    <dbReference type="NCBI Taxonomy" id="1927960"/>
    <lineage>
        <taxon>Bacteria</taxon>
        <taxon>Pseudomonadati</taxon>
        <taxon>Pseudomonadota</taxon>
        <taxon>Gammaproteobacteria</taxon>
        <taxon>Lysobacterales</taxon>
        <taxon>Rhodanobacteraceae</taxon>
        <taxon>Dyella</taxon>
    </lineage>
</organism>